<accession>A0A165ZXA5</accession>
<name>A0A165ZXA5_9AGAM</name>
<evidence type="ECO:0000256" key="1">
    <source>
        <dbReference type="SAM" id="Phobius"/>
    </source>
</evidence>
<proteinExistence type="predicted"/>
<reference evidence="2" key="1">
    <citation type="journal article" date="2016" name="Mol. Biol. Evol.">
        <title>Comparative Genomics of Early-Diverging Mushroom-Forming Fungi Provides Insights into the Origins of Lignocellulose Decay Capabilities.</title>
        <authorList>
            <person name="Nagy L.G."/>
            <person name="Riley R."/>
            <person name="Tritt A."/>
            <person name="Adam C."/>
            <person name="Daum C."/>
            <person name="Floudas D."/>
            <person name="Sun H."/>
            <person name="Yadav J.S."/>
            <person name="Pangilinan J."/>
            <person name="Larsson K.H."/>
            <person name="Matsuura K."/>
            <person name="Barry K."/>
            <person name="Labutti K."/>
            <person name="Kuo R."/>
            <person name="Ohm R.A."/>
            <person name="Bhattacharya S.S."/>
            <person name="Shirouzu T."/>
            <person name="Yoshinaga Y."/>
            <person name="Martin F.M."/>
            <person name="Grigoriev I.V."/>
            <person name="Hibbett D.S."/>
        </authorList>
    </citation>
    <scope>NUCLEOTIDE SEQUENCE [LARGE SCALE GENOMIC DNA]</scope>
    <source>
        <strain evidence="2">CBS 109695</strain>
    </source>
</reference>
<dbReference type="EMBL" id="KV417669">
    <property type="protein sequence ID" value="KZP11026.1"/>
    <property type="molecule type" value="Genomic_DNA"/>
</dbReference>
<keyword evidence="1" id="KW-0812">Transmembrane</keyword>
<keyword evidence="1" id="KW-0472">Membrane</keyword>
<keyword evidence="1" id="KW-1133">Transmembrane helix</keyword>
<evidence type="ECO:0000313" key="2">
    <source>
        <dbReference type="EMBL" id="KZP11026.1"/>
    </source>
</evidence>
<gene>
    <name evidence="2" type="ORF">FIBSPDRAFT_871939</name>
</gene>
<dbReference type="AlphaFoldDB" id="A0A165ZXA5"/>
<protein>
    <submittedName>
        <fullName evidence="2">Uncharacterized protein</fullName>
    </submittedName>
</protein>
<feature type="transmembrane region" description="Helical" evidence="1">
    <location>
        <begin position="6"/>
        <end position="30"/>
    </location>
</feature>
<organism evidence="2">
    <name type="scientific">Athelia psychrophila</name>
    <dbReference type="NCBI Taxonomy" id="1759441"/>
    <lineage>
        <taxon>Eukaryota</taxon>
        <taxon>Fungi</taxon>
        <taxon>Dikarya</taxon>
        <taxon>Basidiomycota</taxon>
        <taxon>Agaricomycotina</taxon>
        <taxon>Agaricomycetes</taxon>
        <taxon>Agaricomycetidae</taxon>
        <taxon>Atheliales</taxon>
        <taxon>Atheliaceae</taxon>
        <taxon>Athelia</taxon>
    </lineage>
</organism>
<sequence length="107" mass="11857">MSSDKAAITTTVLSTILGIIAIAALVRLALLARSRPWKSKNSADPEGPESTVEVYDVEANKVEDDRKWQEDRVKAIALENHTQELAKINQQRIHHLRYPPAVALSSV</sequence>